<reference evidence="1 2" key="1">
    <citation type="submission" date="2023-07" db="EMBL/GenBank/DDBJ databases">
        <title>Sorghum-associated microbial communities from plants grown in Nebraska, USA.</title>
        <authorList>
            <person name="Schachtman D."/>
        </authorList>
    </citation>
    <scope>NUCLEOTIDE SEQUENCE [LARGE SCALE GENOMIC DNA]</scope>
    <source>
        <strain evidence="1 2">DS1027</strain>
    </source>
</reference>
<keyword evidence="2" id="KW-1185">Reference proteome</keyword>
<evidence type="ECO:0000313" key="2">
    <source>
        <dbReference type="Proteomes" id="UP001184150"/>
    </source>
</evidence>
<organism evidence="1 2">
    <name type="scientific">Novosphingobium capsulatum</name>
    <dbReference type="NCBI Taxonomy" id="13688"/>
    <lineage>
        <taxon>Bacteria</taxon>
        <taxon>Pseudomonadati</taxon>
        <taxon>Pseudomonadota</taxon>
        <taxon>Alphaproteobacteria</taxon>
        <taxon>Sphingomonadales</taxon>
        <taxon>Sphingomonadaceae</taxon>
        <taxon>Novosphingobium</taxon>
    </lineage>
</organism>
<sequence>MDFDDQMRRYFGAADPASVAPAALAAGMERLSVDFGLERDPGRRFAMWALMHILGNAPDLDVAFPDPAERDAARNFMDMLDQLQAQAPTDPG</sequence>
<gene>
    <name evidence="1" type="ORF">J2792_000812</name>
</gene>
<dbReference type="Proteomes" id="UP001184150">
    <property type="component" value="Unassembled WGS sequence"/>
</dbReference>
<name>A0ABU1MIU7_9SPHN</name>
<dbReference type="RefSeq" id="WP_309804462.1">
    <property type="nucleotide sequence ID" value="NZ_JAVDRD010000001.1"/>
</dbReference>
<dbReference type="EMBL" id="JAVDRD010000001">
    <property type="protein sequence ID" value="MDR6509972.1"/>
    <property type="molecule type" value="Genomic_DNA"/>
</dbReference>
<accession>A0ABU1MIU7</accession>
<protein>
    <submittedName>
        <fullName evidence="1">Uncharacterized protein</fullName>
    </submittedName>
</protein>
<proteinExistence type="predicted"/>
<comment type="caution">
    <text evidence="1">The sequence shown here is derived from an EMBL/GenBank/DDBJ whole genome shotgun (WGS) entry which is preliminary data.</text>
</comment>
<evidence type="ECO:0000313" key="1">
    <source>
        <dbReference type="EMBL" id="MDR6509972.1"/>
    </source>
</evidence>